<dbReference type="HAMAP" id="MF_00480_B">
    <property type="entry name" value="Ribosomal_uS7_B"/>
    <property type="match status" value="1"/>
</dbReference>
<name>A0A2Z4M9I6_9CHLO</name>
<evidence type="ECO:0000256" key="1">
    <source>
        <dbReference type="ARBA" id="ARBA00007151"/>
    </source>
</evidence>
<protein>
    <recommendedName>
        <fullName evidence="6 7">Small ribosomal subunit protein uS7c</fullName>
    </recommendedName>
</protein>
<dbReference type="NCBIfam" id="TIGR01029">
    <property type="entry name" value="rpsG_bact"/>
    <property type="match status" value="1"/>
</dbReference>
<dbReference type="Gene3D" id="1.10.455.10">
    <property type="entry name" value="Ribosomal protein S7 domain"/>
    <property type="match status" value="1"/>
</dbReference>
<dbReference type="GO" id="GO:0015935">
    <property type="term" value="C:small ribosomal subunit"/>
    <property type="evidence" value="ECO:0007669"/>
    <property type="project" value="InterPro"/>
</dbReference>
<proteinExistence type="inferred from homology"/>
<accession>A0A2Z4M9I6</accession>
<keyword evidence="5 7" id="KW-0687">Ribonucleoprotein</keyword>
<dbReference type="SUPFAM" id="SSF47973">
    <property type="entry name" value="Ribosomal protein S7"/>
    <property type="match status" value="1"/>
</dbReference>
<organism evidence="10">
    <name type="scientific">Blidingia minima</name>
    <dbReference type="NCBI Taxonomy" id="63414"/>
    <lineage>
        <taxon>Eukaryota</taxon>
        <taxon>Viridiplantae</taxon>
        <taxon>Chlorophyta</taxon>
        <taxon>core chlorophytes</taxon>
        <taxon>Ulvophyceae</taxon>
        <taxon>OUU clade</taxon>
        <taxon>Ulvales</taxon>
        <taxon>Ulvaceae</taxon>
        <taxon>Blidingia</taxon>
    </lineage>
</organism>
<dbReference type="InterPro" id="IPR000235">
    <property type="entry name" value="Ribosomal_uS7"/>
</dbReference>
<reference evidence="11" key="3">
    <citation type="submission" date="2020-09" db="EMBL/GenBank/DDBJ databases">
        <authorList>
            <person name="Liu J."/>
            <person name="Wan J."/>
            <person name="Wang D."/>
            <person name="Wen C."/>
            <person name="Wei Y."/>
            <person name="Ouyang Z."/>
        </authorList>
    </citation>
    <scope>NUCLEOTIDE SEQUENCE</scope>
</reference>
<dbReference type="PROSITE" id="PS00052">
    <property type="entry name" value="RIBOSOMAL_S7"/>
    <property type="match status" value="1"/>
</dbReference>
<dbReference type="GO" id="GO:0019843">
    <property type="term" value="F:rRNA binding"/>
    <property type="evidence" value="ECO:0007669"/>
    <property type="project" value="UniProtKB-UniRule"/>
</dbReference>
<dbReference type="CDD" id="cd14871">
    <property type="entry name" value="uS7_Chloroplast"/>
    <property type="match status" value="1"/>
</dbReference>
<dbReference type="RefSeq" id="YP_010045014.1">
    <property type="nucleotide sequence ID" value="NC_054284.1"/>
</dbReference>
<evidence type="ECO:0000313" key="12">
    <source>
        <dbReference type="EMBL" id="QUX32836.1"/>
    </source>
</evidence>
<evidence type="ECO:0000256" key="3">
    <source>
        <dbReference type="ARBA" id="ARBA00022884"/>
    </source>
</evidence>
<dbReference type="PANTHER" id="PTHR11205">
    <property type="entry name" value="RIBOSOMAL PROTEIN S7"/>
    <property type="match status" value="1"/>
</dbReference>
<keyword evidence="3 7" id="KW-0694">RNA-binding</keyword>
<evidence type="ECO:0000256" key="6">
    <source>
        <dbReference type="ARBA" id="ARBA00035151"/>
    </source>
</evidence>
<dbReference type="GO" id="GO:0003735">
    <property type="term" value="F:structural constituent of ribosome"/>
    <property type="evidence" value="ECO:0007669"/>
    <property type="project" value="InterPro"/>
</dbReference>
<reference evidence="12" key="2">
    <citation type="submission" date="2019-01" db="EMBL/GenBank/DDBJ databases">
        <title>Complete Chloroplast Genome of Blidingia minima.</title>
        <authorList>
            <person name="Gao D."/>
        </authorList>
    </citation>
    <scope>NUCLEOTIDE SEQUENCE</scope>
</reference>
<dbReference type="EMBL" id="MG721614">
    <property type="protein sequence ID" value="AWX53170.1"/>
    <property type="molecule type" value="Genomic_DNA"/>
</dbReference>
<keyword evidence="10" id="KW-0150">Chloroplast</keyword>
<comment type="subcellular location">
    <subcellularLocation>
        <location evidence="7">Plastid</location>
        <location evidence="7">Chloroplast</location>
    </subcellularLocation>
</comment>
<dbReference type="GO" id="GO:0009507">
    <property type="term" value="C:chloroplast"/>
    <property type="evidence" value="ECO:0007669"/>
    <property type="project" value="UniProtKB-SubCell"/>
</dbReference>
<dbReference type="EMBL" id="MT948112">
    <property type="protein sequence ID" value="QPF96279.1"/>
    <property type="molecule type" value="Genomic_DNA"/>
</dbReference>
<evidence type="ECO:0000313" key="10">
    <source>
        <dbReference type="EMBL" id="AWX53170.1"/>
    </source>
</evidence>
<keyword evidence="4 7" id="KW-0689">Ribosomal protein</keyword>
<keyword evidence="2 7" id="KW-0699">rRNA-binding</keyword>
<evidence type="ECO:0000256" key="8">
    <source>
        <dbReference type="RuleBase" id="RU003619"/>
    </source>
</evidence>
<dbReference type="PIRSF" id="PIRSF002122">
    <property type="entry name" value="RPS7p_RPS7a_RPS5e_RPS7o"/>
    <property type="match status" value="1"/>
</dbReference>
<comment type="subunit">
    <text evidence="7">Part of the 30S ribosomal subunit.</text>
</comment>
<evidence type="ECO:0000259" key="9">
    <source>
        <dbReference type="Pfam" id="PF00177"/>
    </source>
</evidence>
<evidence type="ECO:0000313" key="11">
    <source>
        <dbReference type="EMBL" id="QPF96279.1"/>
    </source>
</evidence>
<evidence type="ECO:0000256" key="5">
    <source>
        <dbReference type="ARBA" id="ARBA00023274"/>
    </source>
</evidence>
<dbReference type="GO" id="GO:0006412">
    <property type="term" value="P:translation"/>
    <property type="evidence" value="ECO:0007669"/>
    <property type="project" value="UniProtKB-UniRule"/>
</dbReference>
<dbReference type="InterPro" id="IPR023798">
    <property type="entry name" value="Ribosomal_uS7_dom"/>
</dbReference>
<evidence type="ECO:0000256" key="7">
    <source>
        <dbReference type="HAMAP-Rule" id="MF_00480"/>
    </source>
</evidence>
<geneLocation type="chloroplast" evidence="10"/>
<comment type="function">
    <text evidence="7">One of the primary rRNA binding proteins, it binds directly to 16S rRNA where it nucleates assembly of the head domain of the 30S subunit.</text>
</comment>
<gene>
    <name evidence="7 10" type="primary">rps7</name>
</gene>
<evidence type="ECO:0000256" key="2">
    <source>
        <dbReference type="ARBA" id="ARBA00022730"/>
    </source>
</evidence>
<reference evidence="10" key="1">
    <citation type="submission" date="2017-12" db="EMBL/GenBank/DDBJ databases">
        <title>Resolution of core Chlorophyta phylogeny using heterogeneous models with AT-rich chloroplast sequence data.</title>
        <authorList>
            <person name="Fang L."/>
        </authorList>
    </citation>
    <scope>NUCLEOTIDE SEQUENCE</scope>
</reference>
<keyword evidence="10" id="KW-0934">Plastid</keyword>
<evidence type="ECO:0000256" key="4">
    <source>
        <dbReference type="ARBA" id="ARBA00022980"/>
    </source>
</evidence>
<dbReference type="InterPro" id="IPR036823">
    <property type="entry name" value="Ribosomal_uS7_dom_sf"/>
</dbReference>
<feature type="domain" description="Small ribosomal subunit protein uS7" evidence="9">
    <location>
        <begin position="2"/>
        <end position="149"/>
    </location>
</feature>
<dbReference type="FunFam" id="1.10.455.10:FF:000001">
    <property type="entry name" value="30S ribosomal protein S7"/>
    <property type="match status" value="1"/>
</dbReference>
<dbReference type="InterPro" id="IPR020606">
    <property type="entry name" value="Ribosomal_uS7_CS"/>
</dbReference>
<comment type="similarity">
    <text evidence="1 7 8">Belongs to the universal ribosomal protein uS7 family.</text>
</comment>
<dbReference type="AlphaFoldDB" id="A0A2Z4M9I6"/>
<dbReference type="GeneID" id="63653916"/>
<dbReference type="InterPro" id="IPR005717">
    <property type="entry name" value="Ribosomal_uS7_bac/org-type"/>
</dbReference>
<dbReference type="Pfam" id="PF00177">
    <property type="entry name" value="Ribosomal_S7"/>
    <property type="match status" value="1"/>
</dbReference>
<dbReference type="EMBL" id="MK408749">
    <property type="protein sequence ID" value="QUX32836.1"/>
    <property type="molecule type" value="Genomic_DNA"/>
</dbReference>
<sequence>MSRRHRAKKREVSADPNYESILVHMIVNRLMKHGKKNQAYRIMYKALDEIKQVTDEDPIKTLTTACNNVKPAVEVKAKRVRGSALQVPIEVKTERGTVLAIQWILAAARTRAGRNIVTKLKEELLDAANESGGAIRKRNDVKRMAEANKAFARFRF</sequence>